<proteinExistence type="predicted"/>
<evidence type="ECO:0000256" key="1">
    <source>
        <dbReference type="PROSITE-ProRule" id="PRU00268"/>
    </source>
</evidence>
<dbReference type="Gene3D" id="3.30.160.20">
    <property type="match status" value="1"/>
</dbReference>
<dbReference type="AlphaFoldDB" id="A0A8T0KS28"/>
<dbReference type="Proteomes" id="UP000743370">
    <property type="component" value="Unassembled WGS sequence"/>
</dbReference>
<dbReference type="PROSITE" id="PS50881">
    <property type="entry name" value="S5_DSRBD"/>
    <property type="match status" value="1"/>
</dbReference>
<dbReference type="GO" id="GO:0003723">
    <property type="term" value="F:RNA binding"/>
    <property type="evidence" value="ECO:0007669"/>
    <property type="project" value="InterPro"/>
</dbReference>
<evidence type="ECO:0000313" key="3">
    <source>
        <dbReference type="EMBL" id="KAG2403040.1"/>
    </source>
</evidence>
<evidence type="ECO:0000313" key="4">
    <source>
        <dbReference type="Proteomes" id="UP000743370"/>
    </source>
</evidence>
<dbReference type="InterPro" id="IPR000851">
    <property type="entry name" value="Ribosomal_uS5"/>
</dbReference>
<dbReference type="PANTHER" id="PTHR13718">
    <property type="entry name" value="RIBOSOMAL S SUBUNIT"/>
    <property type="match status" value="1"/>
</dbReference>
<accession>A0A8T0KS28</accession>
<protein>
    <submittedName>
        <fullName evidence="3">30S ribosomal protein</fullName>
    </submittedName>
</protein>
<comment type="caution">
    <text evidence="3">The sequence shown here is derived from an EMBL/GenBank/DDBJ whole genome shotgun (WGS) entry which is preliminary data.</text>
</comment>
<gene>
    <name evidence="3" type="ORF">HKW66_Vig0246900</name>
</gene>
<organism evidence="3 4">
    <name type="scientific">Phaseolus angularis</name>
    <name type="common">Azuki bean</name>
    <name type="synonym">Vigna angularis</name>
    <dbReference type="NCBI Taxonomy" id="3914"/>
    <lineage>
        <taxon>Eukaryota</taxon>
        <taxon>Viridiplantae</taxon>
        <taxon>Streptophyta</taxon>
        <taxon>Embryophyta</taxon>
        <taxon>Tracheophyta</taxon>
        <taxon>Spermatophyta</taxon>
        <taxon>Magnoliopsida</taxon>
        <taxon>eudicotyledons</taxon>
        <taxon>Gunneridae</taxon>
        <taxon>Pentapetalae</taxon>
        <taxon>rosids</taxon>
        <taxon>fabids</taxon>
        <taxon>Fabales</taxon>
        <taxon>Fabaceae</taxon>
        <taxon>Papilionoideae</taxon>
        <taxon>50 kb inversion clade</taxon>
        <taxon>NPAAA clade</taxon>
        <taxon>indigoferoid/millettioid clade</taxon>
        <taxon>Phaseoleae</taxon>
        <taxon>Vigna</taxon>
    </lineage>
</organism>
<dbReference type="SUPFAM" id="SSF54768">
    <property type="entry name" value="dsRNA-binding domain-like"/>
    <property type="match status" value="1"/>
</dbReference>
<evidence type="ECO:0000259" key="2">
    <source>
        <dbReference type="PROSITE" id="PS50881"/>
    </source>
</evidence>
<dbReference type="Pfam" id="PF00333">
    <property type="entry name" value="Ribosomal_S5"/>
    <property type="match status" value="1"/>
</dbReference>
<name>A0A8T0KS28_PHAAN</name>
<dbReference type="InterPro" id="IPR013810">
    <property type="entry name" value="Ribosomal_uS5_N"/>
</dbReference>
<keyword evidence="1 3" id="KW-0689">Ribosomal protein</keyword>
<dbReference type="EMBL" id="JABFOF010000003">
    <property type="protein sequence ID" value="KAG2403040.1"/>
    <property type="molecule type" value="Genomic_DNA"/>
</dbReference>
<dbReference type="GO" id="GO:0006412">
    <property type="term" value="P:translation"/>
    <property type="evidence" value="ECO:0007669"/>
    <property type="project" value="InterPro"/>
</dbReference>
<keyword evidence="1" id="KW-0687">Ribonucleoprotein</keyword>
<dbReference type="PANTHER" id="PTHR13718:SF61">
    <property type="entry name" value="SMALL RIBOSOMAL SUBUNIT PROTEIN US5M"/>
    <property type="match status" value="1"/>
</dbReference>
<dbReference type="GO" id="GO:0003735">
    <property type="term" value="F:structural constituent of ribosome"/>
    <property type="evidence" value="ECO:0007669"/>
    <property type="project" value="UniProtKB-UniRule"/>
</dbReference>
<feature type="domain" description="S5 DRBM" evidence="2">
    <location>
        <begin position="29"/>
        <end position="92"/>
    </location>
</feature>
<dbReference type="GO" id="GO:0005763">
    <property type="term" value="C:mitochondrial small ribosomal subunit"/>
    <property type="evidence" value="ECO:0007669"/>
    <property type="project" value="TreeGrafter"/>
</dbReference>
<reference evidence="3 4" key="1">
    <citation type="submission" date="2020-05" db="EMBL/GenBank/DDBJ databases">
        <title>Vigna angularis (adzuki bean) Var. LongXiaoDou No. 4 denovo assembly.</title>
        <authorList>
            <person name="Xiang H."/>
        </authorList>
    </citation>
    <scope>NUCLEOTIDE SEQUENCE [LARGE SCALE GENOMIC DNA]</scope>
    <source>
        <tissue evidence="3">Leaf</tissue>
    </source>
</reference>
<sequence length="128" mass="14292">MASFDGVKAPTSVRGVEASRRKAKVCDEFEERVVQIRRVTKVVKGGKQLRFRAVVIVDDKKGQVDVGVSKAKEVVVAVQKSASNARRNIAKVPMTKYSTFPHRCVQDYQTKSLWASNAVLDACWYTCK</sequence>